<dbReference type="InterPro" id="IPR046350">
    <property type="entry name" value="Cystatin_sf"/>
</dbReference>
<dbReference type="InterPro" id="IPR018073">
    <property type="entry name" value="Prot_inh_cystat_CS"/>
</dbReference>
<keyword evidence="4" id="KW-0646">Protease inhibitor</keyword>
<evidence type="ECO:0000313" key="7">
    <source>
        <dbReference type="Proteomes" id="UP000694867"/>
    </source>
</evidence>
<dbReference type="KEGG" id="goe:100899149"/>
<dbReference type="Proteomes" id="UP000694867">
    <property type="component" value="Unplaced"/>
</dbReference>
<accession>A0AAJ6QWQ9</accession>
<evidence type="ECO:0000313" key="8">
    <source>
        <dbReference type="RefSeq" id="XP_003746344.1"/>
    </source>
</evidence>
<sequence length="100" mass="11309">MEDVPVLGGLGETKEVSDDVRDLTEKVRAEAEEKAGKKFEVFEPVKYKTQVVAGTNYFIKVKVGEDDYIHVRAHRSLKNEVSLWGVQEGKKAECAIEHFQ</sequence>
<dbReference type="SMART" id="SM00043">
    <property type="entry name" value="CY"/>
    <property type="match status" value="1"/>
</dbReference>
<comment type="subcellular location">
    <subcellularLocation>
        <location evidence="1">Cytoplasm</location>
    </subcellularLocation>
</comment>
<feature type="domain" description="Cystatin" evidence="6">
    <location>
        <begin position="5"/>
        <end position="99"/>
    </location>
</feature>
<dbReference type="InterPro" id="IPR000010">
    <property type="entry name" value="Cystatin_dom"/>
</dbReference>
<protein>
    <submittedName>
        <fullName evidence="8">Stefin-C</fullName>
    </submittedName>
</protein>
<dbReference type="CDD" id="cd00042">
    <property type="entry name" value="CY"/>
    <property type="match status" value="1"/>
</dbReference>
<keyword evidence="7" id="KW-1185">Reference proteome</keyword>
<dbReference type="PRINTS" id="PR00295">
    <property type="entry name" value="STEFINA"/>
</dbReference>
<dbReference type="FunFam" id="3.10.450.10:FF:000001">
    <property type="entry name" value="Cystatin-A"/>
    <property type="match status" value="1"/>
</dbReference>
<evidence type="ECO:0000256" key="4">
    <source>
        <dbReference type="ARBA" id="ARBA00022690"/>
    </source>
</evidence>
<dbReference type="GeneID" id="100899149"/>
<evidence type="ECO:0000259" key="6">
    <source>
        <dbReference type="SMART" id="SM00043"/>
    </source>
</evidence>
<evidence type="ECO:0000256" key="5">
    <source>
        <dbReference type="ARBA" id="ARBA00022704"/>
    </source>
</evidence>
<name>A0AAJ6QWQ9_9ACAR</name>
<dbReference type="RefSeq" id="XP_003746344.1">
    <property type="nucleotide sequence ID" value="XM_003746296.1"/>
</dbReference>
<dbReference type="PROSITE" id="PS00287">
    <property type="entry name" value="CYSTATIN"/>
    <property type="match status" value="1"/>
</dbReference>
<keyword evidence="5" id="KW-0789">Thiol protease inhibitor</keyword>
<dbReference type="AlphaFoldDB" id="A0AAJ6QWQ9"/>
<organism evidence="7 8">
    <name type="scientific">Galendromus occidentalis</name>
    <name type="common">western predatory mite</name>
    <dbReference type="NCBI Taxonomy" id="34638"/>
    <lineage>
        <taxon>Eukaryota</taxon>
        <taxon>Metazoa</taxon>
        <taxon>Ecdysozoa</taxon>
        <taxon>Arthropoda</taxon>
        <taxon>Chelicerata</taxon>
        <taxon>Arachnida</taxon>
        <taxon>Acari</taxon>
        <taxon>Parasitiformes</taxon>
        <taxon>Mesostigmata</taxon>
        <taxon>Gamasina</taxon>
        <taxon>Phytoseioidea</taxon>
        <taxon>Phytoseiidae</taxon>
        <taxon>Typhlodrominae</taxon>
        <taxon>Galendromus</taxon>
    </lineage>
</organism>
<evidence type="ECO:0000256" key="2">
    <source>
        <dbReference type="ARBA" id="ARBA00009403"/>
    </source>
</evidence>
<dbReference type="Gene3D" id="3.10.450.10">
    <property type="match status" value="1"/>
</dbReference>
<dbReference type="PANTHER" id="PTHR11414:SF21">
    <property type="entry name" value="CYSTATIN 14A, TANDEM DUPLICATE 1-RELATED"/>
    <property type="match status" value="1"/>
</dbReference>
<dbReference type="Pfam" id="PF00031">
    <property type="entry name" value="Cystatin"/>
    <property type="match status" value="1"/>
</dbReference>
<dbReference type="InterPro" id="IPR001713">
    <property type="entry name" value="Prot_inh_stefin"/>
</dbReference>
<dbReference type="GO" id="GO:0005829">
    <property type="term" value="C:cytosol"/>
    <property type="evidence" value="ECO:0007669"/>
    <property type="project" value="TreeGrafter"/>
</dbReference>
<gene>
    <name evidence="8" type="primary">LOC100899149</name>
</gene>
<evidence type="ECO:0000256" key="3">
    <source>
        <dbReference type="ARBA" id="ARBA00022490"/>
    </source>
</evidence>
<reference evidence="8" key="1">
    <citation type="submission" date="2025-08" db="UniProtKB">
        <authorList>
            <consortium name="RefSeq"/>
        </authorList>
    </citation>
    <scope>IDENTIFICATION</scope>
</reference>
<dbReference type="PANTHER" id="PTHR11414">
    <property type="entry name" value="CYSTATIN FAMILY MEMBER"/>
    <property type="match status" value="1"/>
</dbReference>
<keyword evidence="3" id="KW-0963">Cytoplasm</keyword>
<proteinExistence type="inferred from homology"/>
<comment type="similarity">
    <text evidence="2">Belongs to the cystatin family.</text>
</comment>
<dbReference type="SUPFAM" id="SSF54403">
    <property type="entry name" value="Cystatin/monellin"/>
    <property type="match status" value="1"/>
</dbReference>
<evidence type="ECO:0000256" key="1">
    <source>
        <dbReference type="ARBA" id="ARBA00004496"/>
    </source>
</evidence>
<dbReference type="GO" id="GO:0004869">
    <property type="term" value="F:cysteine-type endopeptidase inhibitor activity"/>
    <property type="evidence" value="ECO:0007669"/>
    <property type="project" value="UniProtKB-KW"/>
</dbReference>